<reference evidence="2" key="1">
    <citation type="journal article" date="2017" name="Nat. Ecol. Evol.">
        <title>Genome expansion and lineage-specific genetic innovations in the forest pathogenic fungi Armillaria.</title>
        <authorList>
            <person name="Sipos G."/>
            <person name="Prasanna A.N."/>
            <person name="Walter M.C."/>
            <person name="O'Connor E."/>
            <person name="Balint B."/>
            <person name="Krizsan K."/>
            <person name="Kiss B."/>
            <person name="Hess J."/>
            <person name="Varga T."/>
            <person name="Slot J."/>
            <person name="Riley R."/>
            <person name="Boka B."/>
            <person name="Rigling D."/>
            <person name="Barry K."/>
            <person name="Lee J."/>
            <person name="Mihaltcheva S."/>
            <person name="LaButti K."/>
            <person name="Lipzen A."/>
            <person name="Waldron R."/>
            <person name="Moloney N.M."/>
            <person name="Sperisen C."/>
            <person name="Kredics L."/>
            <person name="Vagvoelgyi C."/>
            <person name="Patrignani A."/>
            <person name="Fitzpatrick D."/>
            <person name="Nagy I."/>
            <person name="Doyle S."/>
            <person name="Anderson J.B."/>
            <person name="Grigoriev I.V."/>
            <person name="Gueldener U."/>
            <person name="Muensterkoetter M."/>
            <person name="Nagy L.G."/>
        </authorList>
    </citation>
    <scope>NUCLEOTIDE SEQUENCE [LARGE SCALE GENOMIC DNA]</scope>
    <source>
        <strain evidence="2">Ar21-2</strain>
    </source>
</reference>
<dbReference type="AlphaFoldDB" id="A0A2H3CIR7"/>
<name>A0A2H3CIR7_ARMGA</name>
<protein>
    <submittedName>
        <fullName evidence="1">Uncharacterized protein</fullName>
    </submittedName>
</protein>
<keyword evidence="2" id="KW-1185">Reference proteome</keyword>
<proteinExistence type="predicted"/>
<evidence type="ECO:0000313" key="1">
    <source>
        <dbReference type="EMBL" id="PBK81770.1"/>
    </source>
</evidence>
<dbReference type="STRING" id="47427.A0A2H3CIR7"/>
<organism evidence="1 2">
    <name type="scientific">Armillaria gallica</name>
    <name type="common">Bulbous honey fungus</name>
    <name type="synonym">Armillaria bulbosa</name>
    <dbReference type="NCBI Taxonomy" id="47427"/>
    <lineage>
        <taxon>Eukaryota</taxon>
        <taxon>Fungi</taxon>
        <taxon>Dikarya</taxon>
        <taxon>Basidiomycota</taxon>
        <taxon>Agaricomycotina</taxon>
        <taxon>Agaricomycetes</taxon>
        <taxon>Agaricomycetidae</taxon>
        <taxon>Agaricales</taxon>
        <taxon>Marasmiineae</taxon>
        <taxon>Physalacriaceae</taxon>
        <taxon>Armillaria</taxon>
    </lineage>
</organism>
<dbReference type="OrthoDB" id="3269050at2759"/>
<dbReference type="InParanoid" id="A0A2H3CIR7"/>
<accession>A0A2H3CIR7</accession>
<evidence type="ECO:0000313" key="2">
    <source>
        <dbReference type="Proteomes" id="UP000217790"/>
    </source>
</evidence>
<dbReference type="EMBL" id="KZ293725">
    <property type="protein sequence ID" value="PBK81770.1"/>
    <property type="molecule type" value="Genomic_DNA"/>
</dbReference>
<gene>
    <name evidence="1" type="ORF">ARMGADRAFT_1091001</name>
</gene>
<sequence>MLRCLTWHTRLFTTVNHRRRWISVQSGDELYLPGTTPNLQFQAESSNNFGLLAATVIKCFKPFTSAAVLLVQRQPDNGKVILKLADCRLGHRSGKGGPVPWSLSLEGHLRHTVRNIQDGMVPTWFDLICDVENWPDIEPWEDWMWEVSIWHYKVLSHNTELVAYRLLHRLQGCYIPHLFGVVLQEGSRSPAIVDFRQAGIRDPELSDEEWSDAVRGGPDTRYMRLLSNPEDGPWKRTMTPYEISDPHYKIPTNTLKRNDQNLSGDDEHGEQDIFVVLRIDEMQIVSERGGNTREVGSIGEQFTVLPNSSDIDASTPQDPDFVLRRVSSGCDGRSGKEDGHGRWQCSFRVAHAHLTLTTAENHIPLRHVRFGTGEVSALVGEKLDASGTSKGARTVGDPR</sequence>
<dbReference type="Proteomes" id="UP000217790">
    <property type="component" value="Unassembled WGS sequence"/>
</dbReference>